<feature type="transmembrane region" description="Helical" evidence="1">
    <location>
        <begin position="59"/>
        <end position="79"/>
    </location>
</feature>
<name>X1GZC0_9ZZZZ</name>
<evidence type="ECO:0000256" key="1">
    <source>
        <dbReference type="SAM" id="Phobius"/>
    </source>
</evidence>
<gene>
    <name evidence="2" type="ORF">S03H2_15163</name>
</gene>
<protein>
    <submittedName>
        <fullName evidence="2">Uncharacterized protein</fullName>
    </submittedName>
</protein>
<keyword evidence="1" id="KW-0472">Membrane</keyword>
<comment type="caution">
    <text evidence="2">The sequence shown here is derived from an EMBL/GenBank/DDBJ whole genome shotgun (WGS) entry which is preliminary data.</text>
</comment>
<feature type="transmembrane region" description="Helical" evidence="1">
    <location>
        <begin position="6"/>
        <end position="24"/>
    </location>
</feature>
<feature type="transmembrane region" description="Helical" evidence="1">
    <location>
        <begin position="36"/>
        <end position="53"/>
    </location>
</feature>
<sequence>MEFIDAFLLATAWAYFWCLIFTFLGKPPMANIKKEYQVLFYTSAWIILMVASLDVFPQFVYALLGVVYSFATIGSFVGWPQVWMAYWTSEPEKGSAAGQIGMAAWDLAIAICCFMKFTL</sequence>
<keyword evidence="1" id="KW-1133">Transmembrane helix</keyword>
<keyword evidence="1" id="KW-0812">Transmembrane</keyword>
<feature type="transmembrane region" description="Helical" evidence="1">
    <location>
        <begin position="100"/>
        <end position="117"/>
    </location>
</feature>
<organism evidence="2">
    <name type="scientific">marine sediment metagenome</name>
    <dbReference type="NCBI Taxonomy" id="412755"/>
    <lineage>
        <taxon>unclassified sequences</taxon>
        <taxon>metagenomes</taxon>
        <taxon>ecological metagenomes</taxon>
    </lineage>
</organism>
<dbReference type="AlphaFoldDB" id="X1GZC0"/>
<evidence type="ECO:0000313" key="2">
    <source>
        <dbReference type="EMBL" id="GAH46949.1"/>
    </source>
</evidence>
<accession>X1GZC0</accession>
<reference evidence="2" key="1">
    <citation type="journal article" date="2014" name="Front. Microbiol.">
        <title>High frequency of phylogenetically diverse reductive dehalogenase-homologous genes in deep subseafloor sedimentary metagenomes.</title>
        <authorList>
            <person name="Kawai M."/>
            <person name="Futagami T."/>
            <person name="Toyoda A."/>
            <person name="Takaki Y."/>
            <person name="Nishi S."/>
            <person name="Hori S."/>
            <person name="Arai W."/>
            <person name="Tsubouchi T."/>
            <person name="Morono Y."/>
            <person name="Uchiyama I."/>
            <person name="Ito T."/>
            <person name="Fujiyama A."/>
            <person name="Inagaki F."/>
            <person name="Takami H."/>
        </authorList>
    </citation>
    <scope>NUCLEOTIDE SEQUENCE</scope>
    <source>
        <strain evidence="2">Expedition CK06-06</strain>
    </source>
</reference>
<proteinExistence type="predicted"/>
<dbReference type="EMBL" id="BARU01007697">
    <property type="protein sequence ID" value="GAH46949.1"/>
    <property type="molecule type" value="Genomic_DNA"/>
</dbReference>